<evidence type="ECO:0000256" key="1">
    <source>
        <dbReference type="SAM" id="MobiDB-lite"/>
    </source>
</evidence>
<dbReference type="EMBL" id="CAUEEQ010052618">
    <property type="protein sequence ID" value="CAJ0961482.1"/>
    <property type="molecule type" value="Genomic_DNA"/>
</dbReference>
<sequence>MSTDTFAYDLATSSNILSQVTGSNDFLRTPVQELRTRDFEKEKRRLISYDLHCTTLAEYHRQNKIPRGLRCNLQPTLFSDNPEYCEKYKKILNKCSLDIIILTIEYLQKAIVETKQNIQSIETQLSTTLSSAEWTTLKTKTDKALAEHQKVLQDRKRQKFQRDSEDYINNRVYKWTDSSTTTWRRPRYPRRNGSYSSESDSSTQSGRQRFLSKNRRGGQHQGDPQGEVGERMTTRSQKDLERFYRTVRLKTHFGLNTGTIQGSTPSQEPDRMPELSITTLGLHNRSNFCPPRTYHAAETFISLVDQEVNSLSHQQQLGLFPMHSNLSLTEKQALSSLHSNRSIILKPADKGGAIVVMNRVQYIHEITRQLSDTTTYGVIPRDPVATISNKIHRVIDTYRKSHIIDQKTATYLLNPHPVTPVFYVLPKIHKSLQNPPGRPIVASTDSILSPLSIFLEKIMTPLIKETRSFLLDTGHFLKVINQLGTIPPDSTLVTMDVNSLYTSIQHTKGIEATRYLLHQSSLSGEAIQFCLDLLHLVLYENYFLFEDTFYIQKCGTAMGSNVAPAYANAFMNHFETTYVFNNNLFLQFATGYHRYIDDIFLVWTGTLDSLKSFHVFLNSIFPELQFTMHHSTESVPFLDTMVLKDNEGHLSTDIYCKPTDCNSLLHYTSCHPRTMKNSLPRSQFNRVARIVSDFTILNDRLDTMAKKKFQLRCYPPKLLDHEKMRSLTPPSPSPRTRSKERIPFVHTFHPLMPKVYSIIKKHWPLLTKAYPKIAPFGEPALMCTKRPSNIKDRLVRADIGSTHPNTTQRFLTARRNDPLSYYGTSAYALPSALMRLRTTQATMAVRYTSLEVAMAPPAHAHSIDITGDTSLPVHTAHFRSSGAGLHLSQTQT</sequence>
<dbReference type="PANTHER" id="PTHR21301">
    <property type="entry name" value="REVERSE TRANSCRIPTASE"/>
    <property type="match status" value="1"/>
</dbReference>
<name>A0ABN9M9H5_9NEOB</name>
<protein>
    <recommendedName>
        <fullName evidence="2">Reverse transcriptase domain-containing protein</fullName>
    </recommendedName>
</protein>
<dbReference type="Proteomes" id="UP001176940">
    <property type="component" value="Unassembled WGS sequence"/>
</dbReference>
<evidence type="ECO:0000313" key="3">
    <source>
        <dbReference type="EMBL" id="CAJ0961482.1"/>
    </source>
</evidence>
<dbReference type="Pfam" id="PF26215">
    <property type="entry name" value="HTH_animal"/>
    <property type="match status" value="1"/>
</dbReference>
<dbReference type="InterPro" id="IPR058912">
    <property type="entry name" value="HTH_animal"/>
</dbReference>
<accession>A0ABN9M9H5</accession>
<feature type="compositionally biased region" description="Low complexity" evidence="1">
    <location>
        <begin position="191"/>
        <end position="205"/>
    </location>
</feature>
<feature type="region of interest" description="Disordered" evidence="1">
    <location>
        <begin position="179"/>
        <end position="237"/>
    </location>
</feature>
<feature type="compositionally biased region" description="Basic and acidic residues" evidence="1">
    <location>
        <begin position="228"/>
        <end position="237"/>
    </location>
</feature>
<evidence type="ECO:0000259" key="2">
    <source>
        <dbReference type="PROSITE" id="PS50878"/>
    </source>
</evidence>
<dbReference type="InterPro" id="IPR000477">
    <property type="entry name" value="RT_dom"/>
</dbReference>
<reference evidence="3" key="1">
    <citation type="submission" date="2023-07" db="EMBL/GenBank/DDBJ databases">
        <authorList>
            <person name="Stuckert A."/>
        </authorList>
    </citation>
    <scope>NUCLEOTIDE SEQUENCE</scope>
</reference>
<dbReference type="PROSITE" id="PS50878">
    <property type="entry name" value="RT_POL"/>
    <property type="match status" value="1"/>
</dbReference>
<comment type="caution">
    <text evidence="3">The sequence shown here is derived from an EMBL/GenBank/DDBJ whole genome shotgun (WGS) entry which is preliminary data.</text>
</comment>
<proteinExistence type="predicted"/>
<organism evidence="3 4">
    <name type="scientific">Ranitomeya imitator</name>
    <name type="common">mimic poison frog</name>
    <dbReference type="NCBI Taxonomy" id="111125"/>
    <lineage>
        <taxon>Eukaryota</taxon>
        <taxon>Metazoa</taxon>
        <taxon>Chordata</taxon>
        <taxon>Craniata</taxon>
        <taxon>Vertebrata</taxon>
        <taxon>Euteleostomi</taxon>
        <taxon>Amphibia</taxon>
        <taxon>Batrachia</taxon>
        <taxon>Anura</taxon>
        <taxon>Neobatrachia</taxon>
        <taxon>Hyloidea</taxon>
        <taxon>Dendrobatidae</taxon>
        <taxon>Dendrobatinae</taxon>
        <taxon>Ranitomeya</taxon>
    </lineage>
</organism>
<dbReference type="PANTHER" id="PTHR21301:SF12">
    <property type="match status" value="1"/>
</dbReference>
<feature type="non-terminal residue" evidence="3">
    <location>
        <position position="892"/>
    </location>
</feature>
<keyword evidence="4" id="KW-1185">Reference proteome</keyword>
<gene>
    <name evidence="3" type="ORF">RIMI_LOCUS17770385</name>
</gene>
<feature type="domain" description="Reverse transcriptase" evidence="2">
    <location>
        <begin position="406"/>
        <end position="654"/>
    </location>
</feature>
<evidence type="ECO:0000313" key="4">
    <source>
        <dbReference type="Proteomes" id="UP001176940"/>
    </source>
</evidence>